<gene>
    <name evidence="2" type="ORF">MON38_15585</name>
</gene>
<evidence type="ECO:0000313" key="2">
    <source>
        <dbReference type="EMBL" id="MCI1188845.1"/>
    </source>
</evidence>
<dbReference type="EMBL" id="JALBGC010000004">
    <property type="protein sequence ID" value="MCI1188845.1"/>
    <property type="molecule type" value="Genomic_DNA"/>
</dbReference>
<proteinExistence type="predicted"/>
<sequence length="215" mass="22363">MNSLPTLLAGLGLLLTTAAAHAQNAPAADVAPALKPLAASRYPTTTLGLGLGWGAPYGWGVELAYLATTNLDVNAGVGFTITGGKFGIGTRYFFHPERKVSAFVGGNLVYSTGLHDIHITTNTTSSNGGSTYYASGDDAVVNYLPTQLLHLRGGVRWQPIRRFAMLGALGYGVVLGGEPVQYVSGNFNSQSVRNFANLLAPGGVELSFGVAFGLD</sequence>
<dbReference type="AlphaFoldDB" id="A0A9X2AIN5"/>
<dbReference type="RefSeq" id="WP_241937072.1">
    <property type="nucleotide sequence ID" value="NZ_JALBGC010000004.1"/>
</dbReference>
<feature type="signal peptide" evidence="1">
    <location>
        <begin position="1"/>
        <end position="22"/>
    </location>
</feature>
<dbReference type="Proteomes" id="UP001139193">
    <property type="component" value="Unassembled WGS sequence"/>
</dbReference>
<reference evidence="2" key="1">
    <citation type="submission" date="2022-03" db="EMBL/GenBank/DDBJ databases">
        <title>Bacterial whole genome sequence for Hymenobacter sp. DH14.</title>
        <authorList>
            <person name="Le V."/>
        </authorList>
    </citation>
    <scope>NUCLEOTIDE SEQUENCE</scope>
    <source>
        <strain evidence="2">DH14</strain>
    </source>
</reference>
<comment type="caution">
    <text evidence="2">The sequence shown here is derived from an EMBL/GenBank/DDBJ whole genome shotgun (WGS) entry which is preliminary data.</text>
</comment>
<name>A0A9X2AIN5_9BACT</name>
<evidence type="ECO:0008006" key="4">
    <source>
        <dbReference type="Google" id="ProtNLM"/>
    </source>
</evidence>
<evidence type="ECO:0000313" key="3">
    <source>
        <dbReference type="Proteomes" id="UP001139193"/>
    </source>
</evidence>
<keyword evidence="1" id="KW-0732">Signal</keyword>
<feature type="chain" id="PRO_5040760919" description="Outer membrane protein beta-barrel domain-containing protein" evidence="1">
    <location>
        <begin position="23"/>
        <end position="215"/>
    </location>
</feature>
<keyword evidence="3" id="KW-1185">Reference proteome</keyword>
<organism evidence="2 3">
    <name type="scientific">Hymenobacter cyanobacteriorum</name>
    <dbReference type="NCBI Taxonomy" id="2926463"/>
    <lineage>
        <taxon>Bacteria</taxon>
        <taxon>Pseudomonadati</taxon>
        <taxon>Bacteroidota</taxon>
        <taxon>Cytophagia</taxon>
        <taxon>Cytophagales</taxon>
        <taxon>Hymenobacteraceae</taxon>
        <taxon>Hymenobacter</taxon>
    </lineage>
</organism>
<accession>A0A9X2AIN5</accession>
<protein>
    <recommendedName>
        <fullName evidence="4">Outer membrane protein beta-barrel domain-containing protein</fullName>
    </recommendedName>
</protein>
<evidence type="ECO:0000256" key="1">
    <source>
        <dbReference type="SAM" id="SignalP"/>
    </source>
</evidence>